<dbReference type="EMBL" id="PVWO01000104">
    <property type="protein sequence ID" value="PSB56876.1"/>
    <property type="molecule type" value="Genomic_DNA"/>
</dbReference>
<evidence type="ECO:0000313" key="2">
    <source>
        <dbReference type="EMBL" id="PSB56876.1"/>
    </source>
</evidence>
<name>A0A2T1GGT1_9CYAN</name>
<evidence type="ECO:0000313" key="1">
    <source>
        <dbReference type="EMBL" id="PSB56870.1"/>
    </source>
</evidence>
<proteinExistence type="predicted"/>
<evidence type="ECO:0000313" key="3">
    <source>
        <dbReference type="Proteomes" id="UP000238937"/>
    </source>
</evidence>
<accession>A0A2T1GGT1</accession>
<comment type="caution">
    <text evidence="2">The sequence shown here is derived from an EMBL/GenBank/DDBJ whole genome shotgun (WGS) entry which is preliminary data.</text>
</comment>
<organism evidence="2 3">
    <name type="scientific">Chamaesiphon polymorphus CCALA 037</name>
    <dbReference type="NCBI Taxonomy" id="2107692"/>
    <lineage>
        <taxon>Bacteria</taxon>
        <taxon>Bacillati</taxon>
        <taxon>Cyanobacteriota</taxon>
        <taxon>Cyanophyceae</taxon>
        <taxon>Gomontiellales</taxon>
        <taxon>Chamaesiphonaceae</taxon>
        <taxon>Chamaesiphon</taxon>
    </lineage>
</organism>
<sequence length="126" mass="14366">MENFKLLPRQGATRMFVTFSIFSTLQVQSARLKAIIAELDRKLEARYGERYRNFKQQAENKVDSGKVWYDKTKAEAEANGTIPLEERQERASRKVADAGSAAARKEAAIKEQLKGIWQSIKTRKSS</sequence>
<gene>
    <name evidence="1" type="ORF">C7B77_10350</name>
    <name evidence="2" type="ORF">C7B77_10385</name>
</gene>
<reference evidence="2" key="2">
    <citation type="submission" date="2018-03" db="EMBL/GenBank/DDBJ databases">
        <authorList>
            <person name="Keele B.F."/>
        </authorList>
    </citation>
    <scope>NUCLEOTIDE SEQUENCE [LARGE SCALE GENOMIC DNA]</scope>
    <source>
        <strain evidence="2">CCALA 037</strain>
    </source>
</reference>
<dbReference type="AlphaFoldDB" id="A0A2T1GGT1"/>
<dbReference type="EMBL" id="PVWO01000104">
    <property type="protein sequence ID" value="PSB56870.1"/>
    <property type="molecule type" value="Genomic_DNA"/>
</dbReference>
<dbReference type="Proteomes" id="UP000238937">
    <property type="component" value="Unassembled WGS sequence"/>
</dbReference>
<reference evidence="2 3" key="1">
    <citation type="submission" date="2018-03" db="EMBL/GenBank/DDBJ databases">
        <title>The ancient ancestry and fast evolution of plastids.</title>
        <authorList>
            <person name="Moore K.R."/>
            <person name="Magnabosco C."/>
            <person name="Momper L."/>
            <person name="Gold D.A."/>
            <person name="Bosak T."/>
            <person name="Fournier G.P."/>
        </authorList>
    </citation>
    <scope>NUCLEOTIDE SEQUENCE [LARGE SCALE GENOMIC DNA]</scope>
    <source>
        <strain evidence="2 3">CCALA 037</strain>
    </source>
</reference>
<keyword evidence="3" id="KW-1185">Reference proteome</keyword>
<protein>
    <submittedName>
        <fullName evidence="2">Uncharacterized protein</fullName>
    </submittedName>
</protein>